<keyword evidence="8" id="KW-1185">Reference proteome</keyword>
<evidence type="ECO:0000313" key="8">
    <source>
        <dbReference type="Proteomes" id="UP000216020"/>
    </source>
</evidence>
<gene>
    <name evidence="7" type="ORF">CAL29_00340</name>
</gene>
<dbReference type="EMBL" id="NEVM01000001">
    <property type="protein sequence ID" value="OZI36929.1"/>
    <property type="molecule type" value="Genomic_DNA"/>
</dbReference>
<feature type="coiled-coil region" evidence="5">
    <location>
        <begin position="69"/>
        <end position="99"/>
    </location>
</feature>
<evidence type="ECO:0000256" key="3">
    <source>
        <dbReference type="ARBA" id="ARBA00023125"/>
    </source>
</evidence>
<evidence type="ECO:0000259" key="6">
    <source>
        <dbReference type="PROSITE" id="PS50931"/>
    </source>
</evidence>
<organism evidence="7 8">
    <name type="scientific">Bordetella genomosp. 10</name>
    <dbReference type="NCBI Taxonomy" id="1416804"/>
    <lineage>
        <taxon>Bacteria</taxon>
        <taxon>Pseudomonadati</taxon>
        <taxon>Pseudomonadota</taxon>
        <taxon>Betaproteobacteria</taxon>
        <taxon>Burkholderiales</taxon>
        <taxon>Alcaligenaceae</taxon>
        <taxon>Bordetella</taxon>
    </lineage>
</organism>
<dbReference type="Proteomes" id="UP000216020">
    <property type="component" value="Unassembled WGS sequence"/>
</dbReference>
<comment type="caution">
    <text evidence="7">The sequence shown here is derived from an EMBL/GenBank/DDBJ whole genome shotgun (WGS) entry which is preliminary data.</text>
</comment>
<evidence type="ECO:0000313" key="7">
    <source>
        <dbReference type="EMBL" id="OZI36929.1"/>
    </source>
</evidence>
<dbReference type="InterPro" id="IPR036390">
    <property type="entry name" value="WH_DNA-bd_sf"/>
</dbReference>
<keyword evidence="3" id="KW-0238">DNA-binding</keyword>
<proteinExistence type="inferred from homology"/>
<reference evidence="8" key="1">
    <citation type="submission" date="2017-05" db="EMBL/GenBank/DDBJ databases">
        <title>Complete and WGS of Bordetella genogroups.</title>
        <authorList>
            <person name="Spilker T."/>
            <person name="Lipuma J."/>
        </authorList>
    </citation>
    <scope>NUCLEOTIDE SEQUENCE [LARGE SCALE GENOMIC DNA]</scope>
    <source>
        <strain evidence="8">AU16122</strain>
    </source>
</reference>
<evidence type="ECO:0000256" key="4">
    <source>
        <dbReference type="ARBA" id="ARBA00023163"/>
    </source>
</evidence>
<evidence type="ECO:0000256" key="1">
    <source>
        <dbReference type="ARBA" id="ARBA00009437"/>
    </source>
</evidence>
<dbReference type="PROSITE" id="PS50931">
    <property type="entry name" value="HTH_LYSR"/>
    <property type="match status" value="1"/>
</dbReference>
<dbReference type="Gene3D" id="1.10.10.10">
    <property type="entry name" value="Winged helix-like DNA-binding domain superfamily/Winged helix DNA-binding domain"/>
    <property type="match status" value="1"/>
</dbReference>
<dbReference type="InterPro" id="IPR000847">
    <property type="entry name" value="LysR_HTH_N"/>
</dbReference>
<evidence type="ECO:0000256" key="2">
    <source>
        <dbReference type="ARBA" id="ARBA00023015"/>
    </source>
</evidence>
<feature type="domain" description="HTH lysR-type" evidence="6">
    <location>
        <begin position="1"/>
        <end position="62"/>
    </location>
</feature>
<name>A0A261SHM4_9BORD</name>
<accession>A0A261SHM4</accession>
<dbReference type="Gene3D" id="3.40.190.290">
    <property type="match status" value="1"/>
</dbReference>
<evidence type="ECO:0000256" key="5">
    <source>
        <dbReference type="SAM" id="Coils"/>
    </source>
</evidence>
<dbReference type="GO" id="GO:0003677">
    <property type="term" value="F:DNA binding"/>
    <property type="evidence" value="ECO:0007669"/>
    <property type="project" value="UniProtKB-KW"/>
</dbReference>
<comment type="similarity">
    <text evidence="1">Belongs to the LysR transcriptional regulatory family.</text>
</comment>
<keyword evidence="4" id="KW-0804">Transcription</keyword>
<dbReference type="SUPFAM" id="SSF46785">
    <property type="entry name" value="Winged helix' DNA-binding domain"/>
    <property type="match status" value="1"/>
</dbReference>
<dbReference type="AlphaFoldDB" id="A0A261SHM4"/>
<dbReference type="GO" id="GO:0005829">
    <property type="term" value="C:cytosol"/>
    <property type="evidence" value="ECO:0007669"/>
    <property type="project" value="TreeGrafter"/>
</dbReference>
<dbReference type="InterPro" id="IPR005119">
    <property type="entry name" value="LysR_subst-bd"/>
</dbReference>
<dbReference type="Pfam" id="PF00126">
    <property type="entry name" value="HTH_1"/>
    <property type="match status" value="1"/>
</dbReference>
<sequence length="313" mass="34768">MKINCDFSDLRLILNIAETSSLTVGAERSHLSPPAASARLKKVQESIGQALFHRTANGLMPTAAAHTFIGGARAILQQLERLEQEMESQAKRVSSCIRLLSTVLAVNGLVRDAIEAFMLTHPDISFNLQERSSRDISSALKAKQAEIGVLSLNDIPRDDLLVYHPLKIEDLVLIASPAHPLAAEDSVEFAQALKFDFISLYEKSPFYQFIKGAVSQEKALMKIRIHTQNFEALCDLVAAGLGIALIPHSEAIQKSKYFNYRIIRMMDKWAVREVYIATHRDKTADPGIKALVDWILQSQNMKNDVSGLAFPKT</sequence>
<dbReference type="InterPro" id="IPR036388">
    <property type="entry name" value="WH-like_DNA-bd_sf"/>
</dbReference>
<keyword evidence="5" id="KW-0175">Coiled coil</keyword>
<dbReference type="InterPro" id="IPR050950">
    <property type="entry name" value="HTH-type_LysR_regulators"/>
</dbReference>
<dbReference type="SUPFAM" id="SSF53850">
    <property type="entry name" value="Periplasmic binding protein-like II"/>
    <property type="match status" value="1"/>
</dbReference>
<protein>
    <recommendedName>
        <fullName evidence="6">HTH lysR-type domain-containing protein</fullName>
    </recommendedName>
</protein>
<dbReference type="PANTHER" id="PTHR30419">
    <property type="entry name" value="HTH-TYPE TRANSCRIPTIONAL REGULATOR YBHD"/>
    <property type="match status" value="1"/>
</dbReference>
<dbReference type="OrthoDB" id="8849678at2"/>
<dbReference type="RefSeq" id="WP_094851037.1">
    <property type="nucleotide sequence ID" value="NZ_NEVM01000001.1"/>
</dbReference>
<dbReference type="GO" id="GO:0003700">
    <property type="term" value="F:DNA-binding transcription factor activity"/>
    <property type="evidence" value="ECO:0007669"/>
    <property type="project" value="InterPro"/>
</dbReference>
<dbReference type="Pfam" id="PF03466">
    <property type="entry name" value="LysR_substrate"/>
    <property type="match status" value="1"/>
</dbReference>
<dbReference type="PANTHER" id="PTHR30419:SF2">
    <property type="entry name" value="LYSR FAMILY TRANSCRIPTIONAL REGULATOR"/>
    <property type="match status" value="1"/>
</dbReference>
<keyword evidence="2" id="KW-0805">Transcription regulation</keyword>